<feature type="region of interest" description="Disordered" evidence="1">
    <location>
        <begin position="145"/>
        <end position="177"/>
    </location>
</feature>
<dbReference type="Proteomes" id="UP000016935">
    <property type="component" value="Unassembled WGS sequence"/>
</dbReference>
<dbReference type="InterPro" id="IPR052953">
    <property type="entry name" value="Ser-rich/MCO-related"/>
</dbReference>
<protein>
    <recommendedName>
        <fullName evidence="5">Phytocyanin domain-containing protein</fullName>
    </recommendedName>
</protein>
<dbReference type="CDD" id="cd00920">
    <property type="entry name" value="Cupredoxin"/>
    <property type="match status" value="1"/>
</dbReference>
<dbReference type="HOGENOM" id="CLU_053381_4_2_1"/>
<reference evidence="3 4" key="1">
    <citation type="journal article" date="2012" name="PLoS Pathog.">
        <title>Diverse lifestyles and strategies of plant pathogenesis encoded in the genomes of eighteen Dothideomycetes fungi.</title>
        <authorList>
            <person name="Ohm R.A."/>
            <person name="Feau N."/>
            <person name="Henrissat B."/>
            <person name="Schoch C.L."/>
            <person name="Horwitz B.A."/>
            <person name="Barry K.W."/>
            <person name="Condon B.J."/>
            <person name="Copeland A.C."/>
            <person name="Dhillon B."/>
            <person name="Glaser F."/>
            <person name="Hesse C.N."/>
            <person name="Kosti I."/>
            <person name="LaButti K."/>
            <person name="Lindquist E.A."/>
            <person name="Lucas S."/>
            <person name="Salamov A.A."/>
            <person name="Bradshaw R.E."/>
            <person name="Ciuffetti L."/>
            <person name="Hamelin R.C."/>
            <person name="Kema G.H.J."/>
            <person name="Lawrence C."/>
            <person name="Scott J.A."/>
            <person name="Spatafora J.W."/>
            <person name="Turgeon B.G."/>
            <person name="de Wit P.J.G.M."/>
            <person name="Zhong S."/>
            <person name="Goodwin S.B."/>
            <person name="Grigoriev I.V."/>
        </authorList>
    </citation>
    <scope>NUCLEOTIDE SEQUENCE [LARGE SCALE GENOMIC DNA]</scope>
    <source>
        <strain evidence="4">28A</strain>
    </source>
</reference>
<dbReference type="OrthoDB" id="2331100at2759"/>
<evidence type="ECO:0000313" key="4">
    <source>
        <dbReference type="Proteomes" id="UP000016935"/>
    </source>
</evidence>
<accession>R0JQI2</accession>
<keyword evidence="4" id="KW-1185">Reference proteome</keyword>
<name>R0JQI2_EXST2</name>
<dbReference type="eggNOG" id="ENOG502S40X">
    <property type="taxonomic scope" value="Eukaryota"/>
</dbReference>
<organism evidence="3 4">
    <name type="scientific">Exserohilum turcicum (strain 28A)</name>
    <name type="common">Northern leaf blight fungus</name>
    <name type="synonym">Setosphaeria turcica</name>
    <dbReference type="NCBI Taxonomy" id="671987"/>
    <lineage>
        <taxon>Eukaryota</taxon>
        <taxon>Fungi</taxon>
        <taxon>Dikarya</taxon>
        <taxon>Ascomycota</taxon>
        <taxon>Pezizomycotina</taxon>
        <taxon>Dothideomycetes</taxon>
        <taxon>Pleosporomycetidae</taxon>
        <taxon>Pleosporales</taxon>
        <taxon>Pleosporineae</taxon>
        <taxon>Pleosporaceae</taxon>
        <taxon>Exserohilum</taxon>
    </lineage>
</organism>
<dbReference type="PANTHER" id="PTHR34883">
    <property type="entry name" value="SERINE-RICH PROTEIN, PUTATIVE-RELATED-RELATED"/>
    <property type="match status" value="1"/>
</dbReference>
<sequence length="207" mass="21196">MHFSTLIAATAMTGAVLAAEHTVSVSDKDGNIIFKPDTIEAAQGDMISFHFWPKNHSVVQATFDKPCQPMDGGFYSGFVPTSDASAAASTVFMYEVKNASAPIWFYCSQGKHCQGGMVGVINQAKTGDKTIDAFKKAAQTATDNVSPASKAGTGGNLTQSSGTKASPSASMASGTGAQLPKSTGAASQLAGSAFVAGLAGAFTFFML</sequence>
<evidence type="ECO:0000256" key="2">
    <source>
        <dbReference type="SAM" id="SignalP"/>
    </source>
</evidence>
<dbReference type="InterPro" id="IPR008972">
    <property type="entry name" value="Cupredoxin"/>
</dbReference>
<dbReference type="EMBL" id="KB908833">
    <property type="protein sequence ID" value="EOA83433.1"/>
    <property type="molecule type" value="Genomic_DNA"/>
</dbReference>
<dbReference type="RefSeq" id="XP_008029148.1">
    <property type="nucleotide sequence ID" value="XM_008030957.1"/>
</dbReference>
<gene>
    <name evidence="3" type="ORF">SETTUDRAFT_164817</name>
</gene>
<proteinExistence type="predicted"/>
<dbReference type="PANTHER" id="PTHR34883:SF17">
    <property type="entry name" value="CUPREDOXIN"/>
    <property type="match status" value="1"/>
</dbReference>
<dbReference type="Gene3D" id="2.60.40.420">
    <property type="entry name" value="Cupredoxins - blue copper proteins"/>
    <property type="match status" value="1"/>
</dbReference>
<evidence type="ECO:0000313" key="3">
    <source>
        <dbReference type="EMBL" id="EOA83433.1"/>
    </source>
</evidence>
<dbReference type="STRING" id="671987.R0JQI2"/>
<dbReference type="GeneID" id="19399252"/>
<dbReference type="SUPFAM" id="SSF49503">
    <property type="entry name" value="Cupredoxins"/>
    <property type="match status" value="1"/>
</dbReference>
<feature type="compositionally biased region" description="Polar residues" evidence="1">
    <location>
        <begin position="156"/>
        <end position="177"/>
    </location>
</feature>
<feature type="signal peptide" evidence="2">
    <location>
        <begin position="1"/>
        <end position="18"/>
    </location>
</feature>
<feature type="chain" id="PRO_5004342807" description="Phytocyanin domain-containing protein" evidence="2">
    <location>
        <begin position="19"/>
        <end position="207"/>
    </location>
</feature>
<evidence type="ECO:0008006" key="5">
    <source>
        <dbReference type="Google" id="ProtNLM"/>
    </source>
</evidence>
<dbReference type="AlphaFoldDB" id="R0JQI2"/>
<reference evidence="3 4" key="2">
    <citation type="journal article" date="2013" name="PLoS Genet.">
        <title>Comparative genome structure, secondary metabolite, and effector coding capacity across Cochliobolus pathogens.</title>
        <authorList>
            <person name="Condon B.J."/>
            <person name="Leng Y."/>
            <person name="Wu D."/>
            <person name="Bushley K.E."/>
            <person name="Ohm R.A."/>
            <person name="Otillar R."/>
            <person name="Martin J."/>
            <person name="Schackwitz W."/>
            <person name="Grimwood J."/>
            <person name="MohdZainudin N."/>
            <person name="Xue C."/>
            <person name="Wang R."/>
            <person name="Manning V.A."/>
            <person name="Dhillon B."/>
            <person name="Tu Z.J."/>
            <person name="Steffenson B.J."/>
            <person name="Salamov A."/>
            <person name="Sun H."/>
            <person name="Lowry S."/>
            <person name="LaButti K."/>
            <person name="Han J."/>
            <person name="Copeland A."/>
            <person name="Lindquist E."/>
            <person name="Barry K."/>
            <person name="Schmutz J."/>
            <person name="Baker S.E."/>
            <person name="Ciuffetti L.M."/>
            <person name="Grigoriev I.V."/>
            <person name="Zhong S."/>
            <person name="Turgeon B.G."/>
        </authorList>
    </citation>
    <scope>NUCLEOTIDE SEQUENCE [LARGE SCALE GENOMIC DNA]</scope>
    <source>
        <strain evidence="4">28A</strain>
    </source>
</reference>
<keyword evidence="2" id="KW-0732">Signal</keyword>
<evidence type="ECO:0000256" key="1">
    <source>
        <dbReference type="SAM" id="MobiDB-lite"/>
    </source>
</evidence>